<comment type="caution">
    <text evidence="2">The sequence shown here is derived from an EMBL/GenBank/DDBJ whole genome shotgun (WGS) entry which is preliminary data.</text>
</comment>
<evidence type="ECO:0000256" key="1">
    <source>
        <dbReference type="SAM" id="MobiDB-lite"/>
    </source>
</evidence>
<gene>
    <name evidence="2" type="ORF">FCALED_LOCUS13699</name>
</gene>
<protein>
    <submittedName>
        <fullName evidence="2">16658_t:CDS:1</fullName>
    </submittedName>
</protein>
<evidence type="ECO:0000313" key="2">
    <source>
        <dbReference type="EMBL" id="CAG8705902.1"/>
    </source>
</evidence>
<name>A0A9N9HU69_9GLOM</name>
<evidence type="ECO:0000313" key="3">
    <source>
        <dbReference type="Proteomes" id="UP000789570"/>
    </source>
</evidence>
<keyword evidence="3" id="KW-1185">Reference proteome</keyword>
<sequence>SILAQTPLQNTSTSLSTPHRPPPLVIVSNALPLEQSYLFFSSMNTPSNELKTEIKNKVIETFPHMNVLSIGQLVDALALIWHVETMESDSPGPQDDPYFNLKTEPSFFKTNLPRNITKQTSTTVDLCLPSYSKSGTNYHNPFYDDPQFKETVSLVLKKIEDISKDIIVLAGVSGGGKTSTAFGIAVERWSIYIDFSPLLGYYGVHLTSELQQIRGVKPQFERIDQQNEAFHLLDVAVVSRGLLLIKMMVEKKISTPKEWLLAQLQMDDSEIRNILGFEKYNTLSITTLITKINSCLKVGHLVLICDEAQILCRNEFGKYQGSLHDNEWNLLQGYVAHLLQHPIKSLLAGTYMHMASGISLLTSVGKVPNLHVHIVLKLPFLSHDDVLRNLDAVIDLTHVTPEILNFLGYILRGRPRNCAFFVRMLISTQRSNGKTKDLVLREVIQLWYDDIFSGMEKYLKNACEYFGTDNLNPEKAIMDVLRLRVFYNHKYKEAIELLQHSIIPCQSPECIILGPDDRTLNEIEINPSFESYLVDSIVLFLEKRRKKKMVDVFVDNIITLNNIPSIGNEFDAVFVTAIIQKRGFNVQEELNRWKNGQQFDLPSWITSTMKFITTSNLSGSVPIAKYVNDMTYCSYAIQPDIYSGSDMVVSLMDDEQNVVLLSASCTISVELPHRKSERPELFRFNEYGDLVIIVDDRNMKYVFGSAIEALVERISYKENQENSMDETE</sequence>
<dbReference type="AlphaFoldDB" id="A0A9N9HU69"/>
<organism evidence="2 3">
    <name type="scientific">Funneliformis caledonium</name>
    <dbReference type="NCBI Taxonomy" id="1117310"/>
    <lineage>
        <taxon>Eukaryota</taxon>
        <taxon>Fungi</taxon>
        <taxon>Fungi incertae sedis</taxon>
        <taxon>Mucoromycota</taxon>
        <taxon>Glomeromycotina</taxon>
        <taxon>Glomeromycetes</taxon>
        <taxon>Glomerales</taxon>
        <taxon>Glomeraceae</taxon>
        <taxon>Funneliformis</taxon>
    </lineage>
</organism>
<dbReference type="EMBL" id="CAJVPQ010008339">
    <property type="protein sequence ID" value="CAG8705902.1"/>
    <property type="molecule type" value="Genomic_DNA"/>
</dbReference>
<feature type="region of interest" description="Disordered" evidence="1">
    <location>
        <begin position="1"/>
        <end position="21"/>
    </location>
</feature>
<feature type="compositionally biased region" description="Polar residues" evidence="1">
    <location>
        <begin position="1"/>
        <end position="17"/>
    </location>
</feature>
<dbReference type="SUPFAM" id="SSF52540">
    <property type="entry name" value="P-loop containing nucleoside triphosphate hydrolases"/>
    <property type="match status" value="1"/>
</dbReference>
<proteinExistence type="predicted"/>
<dbReference type="InterPro" id="IPR027417">
    <property type="entry name" value="P-loop_NTPase"/>
</dbReference>
<feature type="non-terminal residue" evidence="2">
    <location>
        <position position="1"/>
    </location>
</feature>
<accession>A0A9N9HU69</accession>
<dbReference type="Proteomes" id="UP000789570">
    <property type="component" value="Unassembled WGS sequence"/>
</dbReference>
<reference evidence="2" key="1">
    <citation type="submission" date="2021-06" db="EMBL/GenBank/DDBJ databases">
        <authorList>
            <person name="Kallberg Y."/>
            <person name="Tangrot J."/>
            <person name="Rosling A."/>
        </authorList>
    </citation>
    <scope>NUCLEOTIDE SEQUENCE</scope>
    <source>
        <strain evidence="2">UK204</strain>
    </source>
</reference>
<dbReference type="OrthoDB" id="2377236at2759"/>